<evidence type="ECO:0000313" key="2">
    <source>
        <dbReference type="Proteomes" id="UP001500751"/>
    </source>
</evidence>
<dbReference type="EMBL" id="BAAAQN010000002">
    <property type="protein sequence ID" value="GAA2013501.1"/>
    <property type="molecule type" value="Genomic_DNA"/>
</dbReference>
<dbReference type="PANTHER" id="PTHR21174">
    <property type="match status" value="1"/>
</dbReference>
<gene>
    <name evidence="1" type="ORF">GCM10009839_05290</name>
</gene>
<sequence>MAKSLHERWLELAGITPESIRLGDDLVARWSEPHRRYHTLEHLTRVLDGVDEFGDHADDVAAVRYAAWFHDAVYDGGESSADNEELSARLAEDELPTLQLPDDRVGEVARLVRLTKGHAADDGDRNGAVLCDADLAVLGGDADDYAAYAQAIRQEYAEIPDDLFRPGRAAVLRGLLELPALFRTPVAVERYEERARANLAAEIAELER</sequence>
<keyword evidence="2" id="KW-1185">Reference proteome</keyword>
<name>A0ABP5F5P6_9ACTN</name>
<dbReference type="InterPro" id="IPR009218">
    <property type="entry name" value="HD_phosphohydro"/>
</dbReference>
<dbReference type="RefSeq" id="WP_344663833.1">
    <property type="nucleotide sequence ID" value="NZ_BAAAQN010000002.1"/>
</dbReference>
<dbReference type="PIRSF" id="PIRSF035170">
    <property type="entry name" value="HD_phosphohydro"/>
    <property type="match status" value="1"/>
</dbReference>
<dbReference type="SUPFAM" id="SSF109604">
    <property type="entry name" value="HD-domain/PDEase-like"/>
    <property type="match status" value="1"/>
</dbReference>
<organism evidence="1 2">
    <name type="scientific">Catenulispora yoronensis</name>
    <dbReference type="NCBI Taxonomy" id="450799"/>
    <lineage>
        <taxon>Bacteria</taxon>
        <taxon>Bacillati</taxon>
        <taxon>Actinomycetota</taxon>
        <taxon>Actinomycetes</taxon>
        <taxon>Catenulisporales</taxon>
        <taxon>Catenulisporaceae</taxon>
        <taxon>Catenulispora</taxon>
    </lineage>
</organism>
<proteinExistence type="predicted"/>
<dbReference type="Proteomes" id="UP001500751">
    <property type="component" value="Unassembled WGS sequence"/>
</dbReference>
<reference evidence="2" key="1">
    <citation type="journal article" date="2019" name="Int. J. Syst. Evol. Microbiol.">
        <title>The Global Catalogue of Microorganisms (GCM) 10K type strain sequencing project: providing services to taxonomists for standard genome sequencing and annotation.</title>
        <authorList>
            <consortium name="The Broad Institute Genomics Platform"/>
            <consortium name="The Broad Institute Genome Sequencing Center for Infectious Disease"/>
            <person name="Wu L."/>
            <person name="Ma J."/>
        </authorList>
    </citation>
    <scope>NUCLEOTIDE SEQUENCE [LARGE SCALE GENOMIC DNA]</scope>
    <source>
        <strain evidence="2">JCM 16014</strain>
    </source>
</reference>
<protein>
    <recommendedName>
        <fullName evidence="3">Metal-dependent phosphohydrolase</fullName>
    </recommendedName>
</protein>
<dbReference type="Gene3D" id="1.10.3210.10">
    <property type="entry name" value="Hypothetical protein af1432"/>
    <property type="match status" value="1"/>
</dbReference>
<dbReference type="PANTHER" id="PTHR21174:SF0">
    <property type="entry name" value="HD PHOSPHOHYDROLASE FAMILY PROTEIN-RELATED"/>
    <property type="match status" value="1"/>
</dbReference>
<comment type="caution">
    <text evidence="1">The sequence shown here is derived from an EMBL/GenBank/DDBJ whole genome shotgun (WGS) entry which is preliminary data.</text>
</comment>
<evidence type="ECO:0008006" key="3">
    <source>
        <dbReference type="Google" id="ProtNLM"/>
    </source>
</evidence>
<evidence type="ECO:0000313" key="1">
    <source>
        <dbReference type="EMBL" id="GAA2013501.1"/>
    </source>
</evidence>
<accession>A0ABP5F5P6</accession>